<dbReference type="Proteomes" id="UP000008915">
    <property type="component" value="Chromosome"/>
</dbReference>
<dbReference type="HOGENOM" id="CLU_021802_7_0_9"/>
<dbReference type="GO" id="GO:0046872">
    <property type="term" value="F:metal ion binding"/>
    <property type="evidence" value="ECO:0007669"/>
    <property type="project" value="UniProtKB-KW"/>
</dbReference>
<dbReference type="eggNOG" id="COG0624">
    <property type="taxonomic scope" value="Bacteria"/>
</dbReference>
<dbReference type="InterPro" id="IPR011650">
    <property type="entry name" value="Peptidase_M20_dimer"/>
</dbReference>
<reference evidence="6" key="2">
    <citation type="journal article" date="2010" name="Stand. Genomic Sci.">
        <title>Complete genome sequence of Thermaerobacter marianensis type strain (7p75aT).</title>
        <authorList>
            <person name="Han C."/>
            <person name="Gu W."/>
            <person name="Zhang X."/>
            <person name="Lapidus A."/>
            <person name="Nolan M."/>
            <person name="Copeland A."/>
            <person name="Lucas S."/>
            <person name="Glavina Del Rio T."/>
            <person name="Tice H."/>
            <person name="Cheng J."/>
            <person name="Tapia R."/>
            <person name="Goodwin L."/>
            <person name="Pitluck S."/>
            <person name="Pagani I."/>
            <person name="Ivanova N."/>
            <person name="Mavromatis K."/>
            <person name="Mikhailova N."/>
            <person name="Pati A."/>
            <person name="Chen A."/>
            <person name="Palaniappan K."/>
            <person name="Land M."/>
            <person name="Hauser L."/>
            <person name="Chang Y."/>
            <person name="Jeffries C."/>
            <person name="Schneider S."/>
            <person name="Rohde M."/>
            <person name="Goker M."/>
            <person name="Pukall R."/>
            <person name="Woyke T."/>
            <person name="Bristow J."/>
            <person name="Eisen J."/>
            <person name="Markowitz V."/>
            <person name="Hugenholtz P."/>
            <person name="Kyrpides N."/>
            <person name="Klenk H."/>
            <person name="Detter J."/>
        </authorList>
    </citation>
    <scope>NUCLEOTIDE SEQUENCE [LARGE SCALE GENOMIC DNA]</scope>
    <source>
        <strain evidence="6">ATCC 700841 / DSM 12885 / JCM 10246 / 7p75a</strain>
    </source>
</reference>
<sequence length="490" mass="51261">MGVDVPGWGVPDGAAPAPSPALEVASRLARDMARVLASRQEAMTGLLADLVNRDSPSDHKPLLDEMAAFLEEELARRGARVDRVRQRQAGDHLVARFFTPPTVSPGDHAPGVRGTAGGASGSMSGSASGSPRGEAPDEPPAAGGRRGVLLLAHYDTVWPPGEAVRRPFRREGTRGYGPGSFDMKAGIVIGLAALEALAAVAGRRAPRPEGERREGADPSAAPTAAAAAAVLPPVTFLLTSDEETGSTTSRALIEELAPRHQAVLVLEPAAGGRLKTARKGTGDFRLEVEGREAHAGNDPERGVSAVEELARQVLRLHALTDPGRGTTVNVGVVRGGMRPNVVAGRAEAEVDVRVTSMAEARRLEALFRRWEPVNPAARVRMVGGFNRPPMEFTPANQALFRRAQAVGEWLGMKVEGTAVGGASDGNFTSALGIPTLDGLGATGDGAHARDEHVELDELPRRAALLAALILDLSLRPLAAQDGAGGRQDRP</sequence>
<evidence type="ECO:0000256" key="2">
    <source>
        <dbReference type="ARBA" id="ARBA00022801"/>
    </source>
</evidence>
<dbReference type="SUPFAM" id="SSF55031">
    <property type="entry name" value="Bacterial exopeptidase dimerisation domain"/>
    <property type="match status" value="1"/>
</dbReference>
<dbReference type="STRING" id="644966.Tmar_1164"/>
<feature type="domain" description="Peptidase M20 dimerisation" evidence="4">
    <location>
        <begin position="276"/>
        <end position="369"/>
    </location>
</feature>
<accession>E6SKR9</accession>
<evidence type="ECO:0000259" key="4">
    <source>
        <dbReference type="Pfam" id="PF07687"/>
    </source>
</evidence>
<reference evidence="5 6" key="1">
    <citation type="journal article" date="2010" name="Stand. Genomic Sci.">
        <title>Complete genome sequence of Thermaerobacter marianensis type strain (7p75a).</title>
        <authorList>
            <person name="Han C."/>
            <person name="Gu W."/>
            <person name="Zhang X."/>
            <person name="Lapidus A."/>
            <person name="Nolan M."/>
            <person name="Copeland A."/>
            <person name="Lucas S."/>
            <person name="Del Rio T.G."/>
            <person name="Tice H."/>
            <person name="Cheng J.F."/>
            <person name="Tapia R."/>
            <person name="Goodwin L."/>
            <person name="Pitluck S."/>
            <person name="Pagani I."/>
            <person name="Ivanova N."/>
            <person name="Mavromatis K."/>
            <person name="Mikhailova N."/>
            <person name="Pati A."/>
            <person name="Chen A."/>
            <person name="Palaniappan K."/>
            <person name="Land M."/>
            <person name="Hauser L."/>
            <person name="Chang Y.J."/>
            <person name="Jeffries C.D."/>
            <person name="Schneider S."/>
            <person name="Rohde M."/>
            <person name="Goker M."/>
            <person name="Pukall R."/>
            <person name="Woyke T."/>
            <person name="Bristow J."/>
            <person name="Eisen J.A."/>
            <person name="Markowitz V."/>
            <person name="Hugenholtz P."/>
            <person name="Kyrpides N.C."/>
            <person name="Klenk H.P."/>
            <person name="Detter J.C."/>
        </authorList>
    </citation>
    <scope>NUCLEOTIDE SEQUENCE [LARGE SCALE GENOMIC DNA]</scope>
    <source>
        <strain evidence="6">ATCC 700841 / DSM 12885 / JCM 10246 / 7p75a</strain>
    </source>
</reference>
<evidence type="ECO:0000256" key="1">
    <source>
        <dbReference type="ARBA" id="ARBA00022723"/>
    </source>
</evidence>
<name>E6SKR9_THEM7</name>
<dbReference type="AlphaFoldDB" id="E6SKR9"/>
<dbReference type="EMBL" id="CP002344">
    <property type="protein sequence ID" value="ADU51277.1"/>
    <property type="molecule type" value="Genomic_DNA"/>
</dbReference>
<dbReference type="RefSeq" id="WP_013495582.1">
    <property type="nucleotide sequence ID" value="NC_014831.1"/>
</dbReference>
<dbReference type="GO" id="GO:0016787">
    <property type="term" value="F:hydrolase activity"/>
    <property type="evidence" value="ECO:0007669"/>
    <property type="project" value="UniProtKB-KW"/>
</dbReference>
<evidence type="ECO:0000313" key="5">
    <source>
        <dbReference type="EMBL" id="ADU51277.1"/>
    </source>
</evidence>
<proteinExistence type="predicted"/>
<evidence type="ECO:0000256" key="3">
    <source>
        <dbReference type="SAM" id="MobiDB-lite"/>
    </source>
</evidence>
<dbReference type="Gene3D" id="3.40.630.10">
    <property type="entry name" value="Zn peptidases"/>
    <property type="match status" value="2"/>
</dbReference>
<keyword evidence="2" id="KW-0378">Hydrolase</keyword>
<dbReference type="InterPro" id="IPR002933">
    <property type="entry name" value="Peptidase_M20"/>
</dbReference>
<organism evidence="5 6">
    <name type="scientific">Thermaerobacter marianensis (strain ATCC 700841 / DSM 12885 / JCM 10246 / 7p75a)</name>
    <dbReference type="NCBI Taxonomy" id="644966"/>
    <lineage>
        <taxon>Bacteria</taxon>
        <taxon>Bacillati</taxon>
        <taxon>Bacillota</taxon>
        <taxon>Clostridia</taxon>
        <taxon>Eubacteriales</taxon>
        <taxon>Clostridiales Family XVII. Incertae Sedis</taxon>
        <taxon>Thermaerobacter</taxon>
    </lineage>
</organism>
<dbReference type="KEGG" id="tmr:Tmar_1164"/>
<dbReference type="InterPro" id="IPR036264">
    <property type="entry name" value="Bact_exopeptidase_dim_dom"/>
</dbReference>
<feature type="compositionally biased region" description="Low complexity" evidence="3">
    <location>
        <begin position="121"/>
        <end position="130"/>
    </location>
</feature>
<dbReference type="InterPro" id="IPR050072">
    <property type="entry name" value="Peptidase_M20A"/>
</dbReference>
<feature type="region of interest" description="Disordered" evidence="3">
    <location>
        <begin position="97"/>
        <end position="144"/>
    </location>
</feature>
<dbReference type="CDD" id="cd03885">
    <property type="entry name" value="M20_CPDG2"/>
    <property type="match status" value="1"/>
</dbReference>
<dbReference type="PANTHER" id="PTHR43808">
    <property type="entry name" value="ACETYLORNITHINE DEACETYLASE"/>
    <property type="match status" value="1"/>
</dbReference>
<keyword evidence="6" id="KW-1185">Reference proteome</keyword>
<dbReference type="Gene3D" id="3.30.70.360">
    <property type="match status" value="1"/>
</dbReference>
<dbReference type="PANTHER" id="PTHR43808:SF9">
    <property type="entry name" value="BLL0789 PROTEIN"/>
    <property type="match status" value="1"/>
</dbReference>
<dbReference type="Pfam" id="PF01546">
    <property type="entry name" value="Peptidase_M20"/>
    <property type="match status" value="2"/>
</dbReference>
<gene>
    <name evidence="5" type="ordered locus">Tmar_1164</name>
</gene>
<keyword evidence="1" id="KW-0479">Metal-binding</keyword>
<protein>
    <submittedName>
        <fullName evidence="5">Peptidase dimerization domain protein</fullName>
    </submittedName>
</protein>
<dbReference type="SUPFAM" id="SSF53187">
    <property type="entry name" value="Zn-dependent exopeptidases"/>
    <property type="match status" value="1"/>
</dbReference>
<dbReference type="Pfam" id="PF07687">
    <property type="entry name" value="M20_dimer"/>
    <property type="match status" value="1"/>
</dbReference>
<evidence type="ECO:0000313" key="6">
    <source>
        <dbReference type="Proteomes" id="UP000008915"/>
    </source>
</evidence>